<reference evidence="1 2" key="1">
    <citation type="submission" date="2014-04" db="EMBL/GenBank/DDBJ databases">
        <authorList>
            <consortium name="DOE Joint Genome Institute"/>
            <person name="Kuo A."/>
            <person name="Girlanda M."/>
            <person name="Perotto S."/>
            <person name="Kohler A."/>
            <person name="Nagy L.G."/>
            <person name="Floudas D."/>
            <person name="Copeland A."/>
            <person name="Barry K.W."/>
            <person name="Cichocki N."/>
            <person name="Veneault-Fourrey C."/>
            <person name="LaButti K."/>
            <person name="Lindquist E.A."/>
            <person name="Lipzen A."/>
            <person name="Lundell T."/>
            <person name="Morin E."/>
            <person name="Murat C."/>
            <person name="Sun H."/>
            <person name="Tunlid A."/>
            <person name="Henrissat B."/>
            <person name="Grigoriev I.V."/>
            <person name="Hibbett D.S."/>
            <person name="Martin F."/>
            <person name="Nordberg H.P."/>
            <person name="Cantor M.N."/>
            <person name="Hua S.X."/>
        </authorList>
    </citation>
    <scope>NUCLEOTIDE SEQUENCE [LARGE SCALE GENOMIC DNA]</scope>
    <source>
        <strain evidence="1 2">MUT 4182</strain>
    </source>
</reference>
<accession>A0A0C3Q1D6</accession>
<name>A0A0C3Q1D6_9AGAM</name>
<sequence>MTLPPPGNSLLKKAYYRPLGFYGPLEHEISCPISNSGRTLGGESRNIAMKLEVVAGTHTQFCIQSPEAESKIAVSLSLLVDRPIFEAENWDEAKVMVVKQNWAYTERINEAFHETRLLPSPRFEVLEATKQWLAGLVLSPTSPGHFTLHRTRAARGQHQESARQAQNSPRRGIGRLGSALCGVAPRSGLTMPRASCVSQPPLKARYALQLEDVFKLIDEAMVFGPRALPVAKVPRPRLPAGAPGETLDSERKYDMNQVKVRILWFSKMPPKPPGREVDRTHSVRQRDRVAHRIIVPIPTLLGFILSCIQNLVLL</sequence>
<evidence type="ECO:0000313" key="2">
    <source>
        <dbReference type="Proteomes" id="UP000054248"/>
    </source>
</evidence>
<dbReference type="EMBL" id="KN823121">
    <property type="protein sequence ID" value="KIO22005.1"/>
    <property type="molecule type" value="Genomic_DNA"/>
</dbReference>
<dbReference type="HOGENOM" id="CLU_886210_0_0_1"/>
<reference evidence="2" key="2">
    <citation type="submission" date="2015-01" db="EMBL/GenBank/DDBJ databases">
        <title>Evolutionary Origins and Diversification of the Mycorrhizal Mutualists.</title>
        <authorList>
            <consortium name="DOE Joint Genome Institute"/>
            <consortium name="Mycorrhizal Genomics Consortium"/>
            <person name="Kohler A."/>
            <person name="Kuo A."/>
            <person name="Nagy L.G."/>
            <person name="Floudas D."/>
            <person name="Copeland A."/>
            <person name="Barry K.W."/>
            <person name="Cichocki N."/>
            <person name="Veneault-Fourrey C."/>
            <person name="LaButti K."/>
            <person name="Lindquist E.A."/>
            <person name="Lipzen A."/>
            <person name="Lundell T."/>
            <person name="Morin E."/>
            <person name="Murat C."/>
            <person name="Riley R."/>
            <person name="Ohm R."/>
            <person name="Sun H."/>
            <person name="Tunlid A."/>
            <person name="Henrissat B."/>
            <person name="Grigoriev I.V."/>
            <person name="Hibbett D.S."/>
            <person name="Martin F."/>
        </authorList>
    </citation>
    <scope>NUCLEOTIDE SEQUENCE [LARGE SCALE GENOMIC DNA]</scope>
    <source>
        <strain evidence="2">MUT 4182</strain>
    </source>
</reference>
<protein>
    <submittedName>
        <fullName evidence="1">Uncharacterized protein</fullName>
    </submittedName>
</protein>
<organism evidence="1 2">
    <name type="scientific">Tulasnella calospora MUT 4182</name>
    <dbReference type="NCBI Taxonomy" id="1051891"/>
    <lineage>
        <taxon>Eukaryota</taxon>
        <taxon>Fungi</taxon>
        <taxon>Dikarya</taxon>
        <taxon>Basidiomycota</taxon>
        <taxon>Agaricomycotina</taxon>
        <taxon>Agaricomycetes</taxon>
        <taxon>Cantharellales</taxon>
        <taxon>Tulasnellaceae</taxon>
        <taxon>Tulasnella</taxon>
    </lineage>
</organism>
<evidence type="ECO:0000313" key="1">
    <source>
        <dbReference type="EMBL" id="KIO22005.1"/>
    </source>
</evidence>
<keyword evidence="2" id="KW-1185">Reference proteome</keyword>
<dbReference type="Proteomes" id="UP000054248">
    <property type="component" value="Unassembled WGS sequence"/>
</dbReference>
<gene>
    <name evidence="1" type="ORF">M407DRAFT_10134</name>
</gene>
<proteinExistence type="predicted"/>
<dbReference type="AlphaFoldDB" id="A0A0C3Q1D6"/>